<accession>A0A0W1R6J5</accession>
<organism evidence="2 3">
    <name type="scientific">Haloprofundus marisrubri</name>
    <dbReference type="NCBI Taxonomy" id="1514971"/>
    <lineage>
        <taxon>Archaea</taxon>
        <taxon>Methanobacteriati</taxon>
        <taxon>Methanobacteriota</taxon>
        <taxon>Stenosarchaea group</taxon>
        <taxon>Halobacteria</taxon>
        <taxon>Halobacteriales</taxon>
        <taxon>Haloferacaceae</taxon>
        <taxon>Haloprofundus</taxon>
    </lineage>
</organism>
<dbReference type="PANTHER" id="PTHR42200:SF2">
    <property type="entry name" value="ARCHAEAL FLAGELLA-RELATED PROTEIN F"/>
    <property type="match status" value="1"/>
</dbReference>
<protein>
    <recommendedName>
        <fullName evidence="4">Flagellin</fullName>
    </recommendedName>
</protein>
<keyword evidence="1" id="KW-1133">Transmembrane helix</keyword>
<dbReference type="PANTHER" id="PTHR42200">
    <property type="entry name" value="ARCHAEAL FLAGELLA-RELATED PROTEIN F-RELATED"/>
    <property type="match status" value="1"/>
</dbReference>
<dbReference type="OrthoDB" id="62189at2157"/>
<dbReference type="RefSeq" id="WP_058582228.1">
    <property type="nucleotide sequence ID" value="NZ_LOPU01000029.1"/>
</dbReference>
<dbReference type="EMBL" id="LOPU01000029">
    <property type="protein sequence ID" value="KTG09075.1"/>
    <property type="molecule type" value="Genomic_DNA"/>
</dbReference>
<name>A0A0W1R6J5_9EURY</name>
<keyword evidence="1" id="KW-0812">Transmembrane</keyword>
<sequence>MGFSTSAAATIIFIGVLLSFGFLYPVVEQNLEAHTEAFDDRDDRLLTQRNTDISFDSTTYDSADDTLVVTVTNTGTTTLRIDETDLLINGEIQTGYPTRIGDTPDRTLWVPDETLTITVEEVAEQPDRINVVTGLGVQISTSVGESS</sequence>
<dbReference type="Proteomes" id="UP000054387">
    <property type="component" value="Unassembled WGS sequence"/>
</dbReference>
<feature type="transmembrane region" description="Helical" evidence="1">
    <location>
        <begin position="6"/>
        <end position="27"/>
    </location>
</feature>
<dbReference type="AlphaFoldDB" id="A0A0W1R6J5"/>
<evidence type="ECO:0008006" key="4">
    <source>
        <dbReference type="Google" id="ProtNLM"/>
    </source>
</evidence>
<evidence type="ECO:0000313" key="3">
    <source>
        <dbReference type="Proteomes" id="UP000054387"/>
    </source>
</evidence>
<keyword evidence="3" id="KW-1185">Reference proteome</keyword>
<keyword evidence="1" id="KW-0472">Membrane</keyword>
<comment type="caution">
    <text evidence="2">The sequence shown here is derived from an EMBL/GenBank/DDBJ whole genome shotgun (WGS) entry which is preliminary data.</text>
</comment>
<dbReference type="GO" id="GO:0005198">
    <property type="term" value="F:structural molecule activity"/>
    <property type="evidence" value="ECO:0007669"/>
    <property type="project" value="InterPro"/>
</dbReference>
<evidence type="ECO:0000256" key="1">
    <source>
        <dbReference type="SAM" id="Phobius"/>
    </source>
</evidence>
<proteinExistence type="predicted"/>
<dbReference type="GO" id="GO:0097588">
    <property type="term" value="P:archaeal or bacterial-type flagellum-dependent cell motility"/>
    <property type="evidence" value="ECO:0007669"/>
    <property type="project" value="InterPro"/>
</dbReference>
<dbReference type="InterPro" id="IPR002774">
    <property type="entry name" value="Flagellin_arc-type"/>
</dbReference>
<evidence type="ECO:0000313" key="2">
    <source>
        <dbReference type="EMBL" id="KTG09075.1"/>
    </source>
</evidence>
<reference evidence="2 3" key="1">
    <citation type="submission" date="2015-12" db="EMBL/GenBank/DDBJ databases">
        <title>Haloprofundus marisrubri gen. nov., sp. nov., an extremely halophilic archaeon isolated from the Discovery deep brine-seawater interface in the Red Sea.</title>
        <authorList>
            <person name="Zhang G."/>
            <person name="Stingl U."/>
            <person name="Rashid M."/>
        </authorList>
    </citation>
    <scope>NUCLEOTIDE SEQUENCE [LARGE SCALE GENOMIC DNA]</scope>
    <source>
        <strain evidence="2 3">SB9</strain>
    </source>
</reference>
<dbReference type="STRING" id="1514971.AUR64_14845"/>
<gene>
    <name evidence="2" type="ORF">AUR64_14845</name>
</gene>